<dbReference type="InterPro" id="IPR007372">
    <property type="entry name" value="Lipid/polyisoprenoid-bd_YceI"/>
</dbReference>
<keyword evidence="4" id="KW-1185">Reference proteome</keyword>
<gene>
    <name evidence="3" type="ORF">BKD30_04345</name>
</gene>
<dbReference type="Pfam" id="PF04264">
    <property type="entry name" value="YceI"/>
    <property type="match status" value="1"/>
</dbReference>
<protein>
    <submittedName>
        <fullName evidence="3">Polyisoprenoid-binding protein</fullName>
    </submittedName>
</protein>
<evidence type="ECO:0000256" key="1">
    <source>
        <dbReference type="ARBA" id="ARBA00008812"/>
    </source>
</evidence>
<comment type="similarity">
    <text evidence="1">Belongs to the UPF0312 family.</text>
</comment>
<evidence type="ECO:0000259" key="2">
    <source>
        <dbReference type="SMART" id="SM00867"/>
    </source>
</evidence>
<dbReference type="InterPro" id="IPR036761">
    <property type="entry name" value="TTHA0802/YceI-like_sf"/>
</dbReference>
<dbReference type="PANTHER" id="PTHR34406:SF1">
    <property type="entry name" value="PROTEIN YCEI"/>
    <property type="match status" value="1"/>
</dbReference>
<dbReference type="SUPFAM" id="SSF101874">
    <property type="entry name" value="YceI-like"/>
    <property type="match status" value="1"/>
</dbReference>
<evidence type="ECO:0000313" key="4">
    <source>
        <dbReference type="Proteomes" id="UP000187085"/>
    </source>
</evidence>
<name>A0A1R1LHI8_9MICC</name>
<dbReference type="PANTHER" id="PTHR34406">
    <property type="entry name" value="PROTEIN YCEI"/>
    <property type="match status" value="1"/>
</dbReference>
<accession>A0A1R1LHI8</accession>
<dbReference type="EMBL" id="MRDE01000018">
    <property type="protein sequence ID" value="OMH26980.1"/>
    <property type="molecule type" value="Genomic_DNA"/>
</dbReference>
<dbReference type="Gene3D" id="2.40.128.110">
    <property type="entry name" value="Lipid/polyisoprenoid-binding, YceI-like"/>
    <property type="match status" value="1"/>
</dbReference>
<sequence length="187" mass="19809">MTTSIEQINGLTQGVWTADVSHSHVAWSVRHAGISKVRGTFDSFTSTLTVGETLEQSVVVADIDVASVNSKDENRDGHVRGTDFFDAENFPTMSFRSTSVSGTQDDLTITGELTIRGTTQEVTLTGELSGVATDPFGITRTGVTASTSISRKAFGITWNAALEAGGVMVSDKVTIDLDVEYTAPQAA</sequence>
<organism evidence="3 4">
    <name type="scientific">Tersicoccus phoenicis</name>
    <dbReference type="NCBI Taxonomy" id="554083"/>
    <lineage>
        <taxon>Bacteria</taxon>
        <taxon>Bacillati</taxon>
        <taxon>Actinomycetota</taxon>
        <taxon>Actinomycetes</taxon>
        <taxon>Micrococcales</taxon>
        <taxon>Micrococcaceae</taxon>
        <taxon>Tersicoccus</taxon>
    </lineage>
</organism>
<dbReference type="STRING" id="554083.BKD30_04345"/>
<dbReference type="SMART" id="SM00867">
    <property type="entry name" value="YceI"/>
    <property type="match status" value="1"/>
</dbReference>
<dbReference type="RefSeq" id="WP_076702578.1">
    <property type="nucleotide sequence ID" value="NZ_MRDE01000018.1"/>
</dbReference>
<proteinExistence type="inferred from homology"/>
<reference evidence="3 4" key="1">
    <citation type="submission" date="2016-12" db="EMBL/GenBank/DDBJ databases">
        <title>Draft genome of Tersicoccus phoenicis 1P05MA.</title>
        <authorList>
            <person name="Nakajima Y."/>
            <person name="Yoshizawa S."/>
            <person name="Nakamura K."/>
            <person name="Ogura Y."/>
            <person name="Hayashi T."/>
            <person name="Kogure K."/>
        </authorList>
    </citation>
    <scope>NUCLEOTIDE SEQUENCE [LARGE SCALE GENOMIC DNA]</scope>
    <source>
        <strain evidence="3 4">1p05MA</strain>
    </source>
</reference>
<feature type="domain" description="Lipid/polyisoprenoid-binding YceI-like" evidence="2">
    <location>
        <begin position="15"/>
        <end position="182"/>
    </location>
</feature>
<dbReference type="Proteomes" id="UP000187085">
    <property type="component" value="Unassembled WGS sequence"/>
</dbReference>
<comment type="caution">
    <text evidence="3">The sequence shown here is derived from an EMBL/GenBank/DDBJ whole genome shotgun (WGS) entry which is preliminary data.</text>
</comment>
<dbReference type="AlphaFoldDB" id="A0A1R1LHI8"/>
<dbReference type="OrthoDB" id="9811006at2"/>
<evidence type="ECO:0000313" key="3">
    <source>
        <dbReference type="EMBL" id="OMH26980.1"/>
    </source>
</evidence>